<evidence type="ECO:0000256" key="9">
    <source>
        <dbReference type="ARBA" id="ARBA00022989"/>
    </source>
</evidence>
<organism evidence="13 14">
    <name type="scientific">Candidatus Photodesmus blepharonis</name>
    <dbReference type="NCBI Taxonomy" id="1179155"/>
    <lineage>
        <taxon>Bacteria</taxon>
        <taxon>Pseudomonadati</taxon>
        <taxon>Pseudomonadota</taxon>
        <taxon>Gammaproteobacteria</taxon>
        <taxon>Vibrionales</taxon>
        <taxon>Vibrionaceae</taxon>
        <taxon>Candidatus Photodesmus</taxon>
    </lineage>
</organism>
<feature type="transmembrane region" description="Helical" evidence="12">
    <location>
        <begin position="12"/>
        <end position="39"/>
    </location>
</feature>
<evidence type="ECO:0000256" key="3">
    <source>
        <dbReference type="ARBA" id="ARBA00007725"/>
    </source>
</evidence>
<evidence type="ECO:0000256" key="11">
    <source>
        <dbReference type="ARBA" id="ARBA00026081"/>
    </source>
</evidence>
<gene>
    <name evidence="13" type="primary">iptF</name>
    <name evidence="13" type="ORF">CF67_09005</name>
</gene>
<evidence type="ECO:0000256" key="10">
    <source>
        <dbReference type="ARBA" id="ARBA00023136"/>
    </source>
</evidence>
<evidence type="ECO:0000256" key="1">
    <source>
        <dbReference type="ARBA" id="ARBA00002265"/>
    </source>
</evidence>
<evidence type="ECO:0000256" key="4">
    <source>
        <dbReference type="ARBA" id="ARBA00014213"/>
    </source>
</evidence>
<dbReference type="InterPro" id="IPR030922">
    <property type="entry name" value="LptF"/>
</dbReference>
<feature type="transmembrane region" description="Helical" evidence="12">
    <location>
        <begin position="60"/>
        <end position="84"/>
    </location>
</feature>
<comment type="subunit">
    <text evidence="11">Component of the lipopolysaccharide transport and assembly complex. The LptBFG transporter is composed of two ATP-binding proteins (LptB) and two transmembrane proteins (LptF and LptG).</text>
</comment>
<evidence type="ECO:0000313" key="13">
    <source>
        <dbReference type="EMBL" id="KEY90839.1"/>
    </source>
</evidence>
<evidence type="ECO:0000256" key="8">
    <source>
        <dbReference type="ARBA" id="ARBA00022692"/>
    </source>
</evidence>
<dbReference type="PANTHER" id="PTHR33529">
    <property type="entry name" value="SLR0882 PROTEIN-RELATED"/>
    <property type="match status" value="1"/>
</dbReference>
<evidence type="ECO:0000256" key="7">
    <source>
        <dbReference type="ARBA" id="ARBA00022519"/>
    </source>
</evidence>
<feature type="transmembrane region" description="Helical" evidence="12">
    <location>
        <begin position="262"/>
        <end position="283"/>
    </location>
</feature>
<comment type="function">
    <text evidence="1">Part of the ABC transporter complex LptBFG involved in the translocation of lipopolysaccharide (LPS) from the inner membrane to the outer membrane.</text>
</comment>
<dbReference type="Proteomes" id="UP000053784">
    <property type="component" value="Unassembled WGS sequence"/>
</dbReference>
<keyword evidence="6" id="KW-1003">Cell membrane</keyword>
<dbReference type="AlphaFoldDB" id="A0A084CM10"/>
<comment type="subcellular location">
    <subcellularLocation>
        <location evidence="2">Cell inner membrane</location>
        <topology evidence="2">Multi-pass membrane protein</topology>
    </subcellularLocation>
</comment>
<evidence type="ECO:0000313" key="14">
    <source>
        <dbReference type="Proteomes" id="UP000053784"/>
    </source>
</evidence>
<dbReference type="GO" id="GO:0043190">
    <property type="term" value="C:ATP-binding cassette (ABC) transporter complex"/>
    <property type="evidence" value="ECO:0007669"/>
    <property type="project" value="InterPro"/>
</dbReference>
<evidence type="ECO:0000256" key="6">
    <source>
        <dbReference type="ARBA" id="ARBA00022475"/>
    </source>
</evidence>
<keyword evidence="14" id="KW-1185">Reference proteome</keyword>
<evidence type="ECO:0000256" key="12">
    <source>
        <dbReference type="SAM" id="Phobius"/>
    </source>
</evidence>
<keyword evidence="9 12" id="KW-1133">Transmembrane helix</keyword>
<dbReference type="Pfam" id="PF03739">
    <property type="entry name" value="LptF_LptG"/>
    <property type="match status" value="1"/>
</dbReference>
<accession>A0A084CM10</accession>
<dbReference type="GO" id="GO:0055085">
    <property type="term" value="P:transmembrane transport"/>
    <property type="evidence" value="ECO:0007669"/>
    <property type="project" value="InterPro"/>
</dbReference>
<dbReference type="EMBL" id="JGVK01000033">
    <property type="protein sequence ID" value="KEY90839.1"/>
    <property type="molecule type" value="Genomic_DNA"/>
</dbReference>
<feature type="transmembrane region" description="Helical" evidence="12">
    <location>
        <begin position="229"/>
        <end position="250"/>
    </location>
</feature>
<dbReference type="InterPro" id="IPR005495">
    <property type="entry name" value="LptG/LptF_permease"/>
</dbReference>
<dbReference type="GO" id="GO:0015920">
    <property type="term" value="P:lipopolysaccharide transport"/>
    <property type="evidence" value="ECO:0007669"/>
    <property type="project" value="TreeGrafter"/>
</dbReference>
<evidence type="ECO:0000256" key="5">
    <source>
        <dbReference type="ARBA" id="ARBA00022448"/>
    </source>
</evidence>
<keyword evidence="8 12" id="KW-0812">Transmembrane</keyword>
<proteinExistence type="inferred from homology"/>
<dbReference type="PANTHER" id="PTHR33529:SF7">
    <property type="entry name" value="LIPOPOLYSACCHARIDE EXPORT SYSTEM PERMEASE PROTEIN LPTF"/>
    <property type="match status" value="1"/>
</dbReference>
<comment type="similarity">
    <text evidence="3">Belongs to the LptF/LptG family.</text>
</comment>
<dbReference type="eggNOG" id="COG0795">
    <property type="taxonomic scope" value="Bacteria"/>
</dbReference>
<feature type="transmembrane region" description="Helical" evidence="12">
    <location>
        <begin position="289"/>
        <end position="311"/>
    </location>
</feature>
<evidence type="ECO:0000256" key="2">
    <source>
        <dbReference type="ARBA" id="ARBA00004429"/>
    </source>
</evidence>
<keyword evidence="7" id="KW-0997">Cell inner membrane</keyword>
<sequence>MSDGEIPAKMVLSIISFSIPAMGLLMLPLSLYIGILLTFGRLYAESEITVMNATGIGNAFLMRAALYLAVITASVAAFNSFWLAPWSADKEAQLMEQLASENNVDLVKKGSFHRTPDGSSVIFIDEIQEKKLKNVFIAQIRPKNSTLPSILFSNSGDIKITSDGRQVITMYQGRRYEGVPTRVDYRITKFDEYEGVIGQRGTKRKGRAWEAIPTLELLSNPVAQARAELQWRISLVLSIPLLTILVVPLATVNSRQGRFGKIGPAILVYLAYFLSISAIKSAIEDSSIFSFIGMWPVNIILFIAAVGINILDSTPVRKFKDKIRYKRIAN</sequence>
<name>A0A084CM10_9GAMM</name>
<dbReference type="NCBIfam" id="TIGR04407">
    <property type="entry name" value="LptF_YjgP"/>
    <property type="match status" value="1"/>
</dbReference>
<protein>
    <recommendedName>
        <fullName evidence="4">Lipopolysaccharide export system permease protein LptF</fullName>
    </recommendedName>
</protein>
<keyword evidence="10 12" id="KW-0472">Membrane</keyword>
<reference evidence="13 14" key="1">
    <citation type="submission" date="2014-03" db="EMBL/GenBank/DDBJ databases">
        <title>Selection and divergence in the genomes of co-occurring obligate luminous symbionts with specific hosts.</title>
        <authorList>
            <person name="Hendry T.A."/>
            <person name="de Wet J.R."/>
            <person name="Dunlap P.V."/>
        </authorList>
    </citation>
    <scope>NUCLEOTIDE SEQUENCE [LARGE SCALE GENOMIC DNA]</scope>
    <source>
        <strain evidence="13 14">Ppalp.1</strain>
    </source>
</reference>
<keyword evidence="5" id="KW-0813">Transport</keyword>
<comment type="caution">
    <text evidence="13">The sequence shown here is derived from an EMBL/GenBank/DDBJ whole genome shotgun (WGS) entry which is preliminary data.</text>
</comment>
<dbReference type="STRING" id="1179155.CF67_09005"/>